<evidence type="ECO:0000313" key="2">
    <source>
        <dbReference type="EMBL" id="KAB2808703.1"/>
    </source>
</evidence>
<dbReference type="AlphaFoldDB" id="A0A6N6RKS3"/>
<gene>
    <name evidence="2" type="ORF">F8C67_10475</name>
</gene>
<sequence>MKAIALSLAIVACSYAATAQTESNRPTSGDYAIGLSFRPDLLFGGNQGFGPANWFDGLDFRYYGSNVAHQVNANMFIYANGVDDVDFEPTGEYQYSYSNFSVQADARYSFLWMSDIGTNWQVLYGPQIGAGINTQRTTYDYSHSAQEYADANLYGNYFEDPITYNNYQLFLGGYAEIDYFISKSLYVGVSVSIEAAQSFNPGREINYKRFSPGFVEDVESKSPSSYNLQVTGVNAAFVKFGVVL</sequence>
<protein>
    <recommendedName>
        <fullName evidence="4">Outer membrane beta-barrel protein</fullName>
    </recommendedName>
</protein>
<evidence type="ECO:0008006" key="4">
    <source>
        <dbReference type="Google" id="ProtNLM"/>
    </source>
</evidence>
<dbReference type="RefSeq" id="WP_151667798.1">
    <property type="nucleotide sequence ID" value="NZ_WBVO01000008.1"/>
</dbReference>
<name>A0A6N6RKS3_9FLAO</name>
<dbReference type="EMBL" id="WBVO01000008">
    <property type="protein sequence ID" value="KAB2808703.1"/>
    <property type="molecule type" value="Genomic_DNA"/>
</dbReference>
<keyword evidence="3" id="KW-1185">Reference proteome</keyword>
<reference evidence="2 3" key="1">
    <citation type="submission" date="2019-09" db="EMBL/GenBank/DDBJ databases">
        <title>Genomes of family Cryomorphaceae.</title>
        <authorList>
            <person name="Bowman J.P."/>
        </authorList>
    </citation>
    <scope>NUCLEOTIDE SEQUENCE [LARGE SCALE GENOMIC DNA]</scope>
    <source>
        <strain evidence="2 3">LMG 25704</strain>
    </source>
</reference>
<evidence type="ECO:0000313" key="3">
    <source>
        <dbReference type="Proteomes" id="UP000468650"/>
    </source>
</evidence>
<organism evidence="2 3">
    <name type="scientific">Phaeocystidibacter luteus</name>
    <dbReference type="NCBI Taxonomy" id="911197"/>
    <lineage>
        <taxon>Bacteria</taxon>
        <taxon>Pseudomonadati</taxon>
        <taxon>Bacteroidota</taxon>
        <taxon>Flavobacteriia</taxon>
        <taxon>Flavobacteriales</taxon>
        <taxon>Phaeocystidibacteraceae</taxon>
        <taxon>Phaeocystidibacter</taxon>
    </lineage>
</organism>
<comment type="caution">
    <text evidence="2">The sequence shown here is derived from an EMBL/GenBank/DDBJ whole genome shotgun (WGS) entry which is preliminary data.</text>
</comment>
<proteinExistence type="predicted"/>
<feature type="chain" id="PRO_5026927905" description="Outer membrane beta-barrel protein" evidence="1">
    <location>
        <begin position="20"/>
        <end position="244"/>
    </location>
</feature>
<keyword evidence="1" id="KW-0732">Signal</keyword>
<evidence type="ECO:0000256" key="1">
    <source>
        <dbReference type="SAM" id="SignalP"/>
    </source>
</evidence>
<dbReference type="Proteomes" id="UP000468650">
    <property type="component" value="Unassembled WGS sequence"/>
</dbReference>
<accession>A0A6N6RKS3</accession>
<feature type="signal peptide" evidence="1">
    <location>
        <begin position="1"/>
        <end position="19"/>
    </location>
</feature>